<dbReference type="RefSeq" id="WP_095958246.1">
    <property type="nucleotide sequence ID" value="NZ_CP022203.1"/>
</dbReference>
<dbReference type="KEGG" id="mmas:MYMAC_002477"/>
<keyword evidence="9" id="KW-1185">Reference proteome</keyword>
<dbReference type="Pfam" id="PF19290">
    <property type="entry name" value="PmbA_TldD_2nd"/>
    <property type="match status" value="1"/>
</dbReference>
<name>A0A250JTQ6_9BACT</name>
<keyword evidence="3" id="KW-0378">Hydrolase</keyword>
<dbReference type="GO" id="GO:0008237">
    <property type="term" value="F:metallopeptidase activity"/>
    <property type="evidence" value="ECO:0007669"/>
    <property type="project" value="UniProtKB-KW"/>
</dbReference>
<evidence type="ECO:0000256" key="4">
    <source>
        <dbReference type="ARBA" id="ARBA00023049"/>
    </source>
</evidence>
<dbReference type="GO" id="GO:0005829">
    <property type="term" value="C:cytosol"/>
    <property type="evidence" value="ECO:0007669"/>
    <property type="project" value="TreeGrafter"/>
</dbReference>
<evidence type="ECO:0000259" key="6">
    <source>
        <dbReference type="Pfam" id="PF19289"/>
    </source>
</evidence>
<dbReference type="GO" id="GO:0006508">
    <property type="term" value="P:proteolysis"/>
    <property type="evidence" value="ECO:0007669"/>
    <property type="project" value="UniProtKB-KW"/>
</dbReference>
<dbReference type="PANTHER" id="PTHR30624">
    <property type="entry name" value="UNCHARACTERIZED PROTEIN TLDD AND PMBA"/>
    <property type="match status" value="1"/>
</dbReference>
<dbReference type="AlphaFoldDB" id="A0A250JTQ6"/>
<sequence>MPRASAPTKRAPSSQLAPPVARRPAAAALLPQPLVERLLAVAMERGGDFAEVYIERTLTTAVRLEESLIKSAQTGLVQGVGVRVIAGGKVGYAFSDDWDEPALLRAASTAAMIAQGGGAERSFAVRRAAVPSHYHVTTPLMDVEVSLKTGLLMRADKAARAFDARVKQVNGGYVDQTRRIAVANTHGRYTEDTQDLCRISVMVVAQGKGGERRTGMYGGGGRVPFTHWDTFSPEDVAREAARQAVATLGAVDCVAGPQTVVLAPGWSGILLHEAVGHGLEADFIRKGTSLFAGKLGEKVASDLVTVIDDGTVSSGRGSINIDDEGNPGERKVLIENGVLKGYLYDSLNAQLMGQRSTGSGRRESFKHLPMPRMTNTFLAPGDHAPEDILKEVKRGLYCATFGGGQVDITNGNFVFEVSEAYQIEDGKLGRPVKNATLIGVGPEALKNVSRVGTDPMPDPGMGVCGKNGQSMPVGVGLPTVRIDNITVGGTKVA</sequence>
<proteinExistence type="inferred from homology"/>
<dbReference type="InterPro" id="IPR002510">
    <property type="entry name" value="Metalloprtase-TldD/E_N"/>
</dbReference>
<dbReference type="InterPro" id="IPR025502">
    <property type="entry name" value="TldD"/>
</dbReference>
<dbReference type="InterPro" id="IPR045569">
    <property type="entry name" value="Metalloprtase-TldD/E_C"/>
</dbReference>
<reference evidence="8 9" key="1">
    <citation type="submission" date="2017-06" db="EMBL/GenBank/DDBJ databases">
        <title>Sequencing and comparative analysis of myxobacterial genomes.</title>
        <authorList>
            <person name="Rupp O."/>
            <person name="Goesmann A."/>
            <person name="Sogaard-Andersen L."/>
        </authorList>
    </citation>
    <scope>NUCLEOTIDE SEQUENCE [LARGE SCALE GENOMIC DNA]</scope>
    <source>
        <strain evidence="8 9">DSM 14697</strain>
    </source>
</reference>
<keyword evidence="4" id="KW-0482">Metalloprotease</keyword>
<evidence type="ECO:0000259" key="5">
    <source>
        <dbReference type="Pfam" id="PF01523"/>
    </source>
</evidence>
<accession>A0A250JTQ6</accession>
<dbReference type="Gene3D" id="3.30.2290.10">
    <property type="entry name" value="PmbA/TldD superfamily"/>
    <property type="match status" value="1"/>
</dbReference>
<organism evidence="8 9">
    <name type="scientific">Corallococcus macrosporus DSM 14697</name>
    <dbReference type="NCBI Taxonomy" id="1189310"/>
    <lineage>
        <taxon>Bacteria</taxon>
        <taxon>Pseudomonadati</taxon>
        <taxon>Myxococcota</taxon>
        <taxon>Myxococcia</taxon>
        <taxon>Myxococcales</taxon>
        <taxon>Cystobacterineae</taxon>
        <taxon>Myxococcaceae</taxon>
        <taxon>Corallococcus</taxon>
    </lineage>
</organism>
<dbReference type="OrthoDB" id="9803213at2"/>
<evidence type="ECO:0000256" key="1">
    <source>
        <dbReference type="ARBA" id="ARBA00005836"/>
    </source>
</evidence>
<evidence type="ECO:0000256" key="2">
    <source>
        <dbReference type="ARBA" id="ARBA00022670"/>
    </source>
</evidence>
<comment type="similarity">
    <text evidence="1">Belongs to the peptidase U62 family.</text>
</comment>
<dbReference type="PANTHER" id="PTHR30624:SF4">
    <property type="entry name" value="METALLOPROTEASE TLDD"/>
    <property type="match status" value="1"/>
</dbReference>
<dbReference type="Pfam" id="PF19289">
    <property type="entry name" value="PmbA_TldD_3rd"/>
    <property type="match status" value="1"/>
</dbReference>
<dbReference type="PIRSF" id="PIRSF004919">
    <property type="entry name" value="TldD"/>
    <property type="match status" value="1"/>
</dbReference>
<gene>
    <name evidence="8" type="ORF">MYMAC_002477</name>
</gene>
<dbReference type="Pfam" id="PF01523">
    <property type="entry name" value="PmbA_TldD_1st"/>
    <property type="match status" value="1"/>
</dbReference>
<dbReference type="Proteomes" id="UP000217343">
    <property type="component" value="Chromosome"/>
</dbReference>
<dbReference type="EMBL" id="CP022203">
    <property type="protein sequence ID" value="ATB46872.1"/>
    <property type="molecule type" value="Genomic_DNA"/>
</dbReference>
<feature type="domain" description="Metalloprotease TldD/E C-terminal" evidence="6">
    <location>
        <begin position="258"/>
        <end position="489"/>
    </location>
</feature>
<evidence type="ECO:0000259" key="7">
    <source>
        <dbReference type="Pfam" id="PF19290"/>
    </source>
</evidence>
<dbReference type="InterPro" id="IPR051463">
    <property type="entry name" value="Peptidase_U62_metallo"/>
</dbReference>
<protein>
    <submittedName>
        <fullName evidence="8">Protease TldD</fullName>
    </submittedName>
</protein>
<dbReference type="InterPro" id="IPR036059">
    <property type="entry name" value="TldD/PmbA_sf"/>
</dbReference>
<feature type="domain" description="Metalloprotease TldD/E N-terminal" evidence="5">
    <location>
        <begin position="50"/>
        <end position="114"/>
    </location>
</feature>
<keyword evidence="2 8" id="KW-0645">Protease</keyword>
<evidence type="ECO:0000256" key="3">
    <source>
        <dbReference type="ARBA" id="ARBA00022801"/>
    </source>
</evidence>
<dbReference type="InterPro" id="IPR035068">
    <property type="entry name" value="TldD/PmbA_N"/>
</dbReference>
<dbReference type="InterPro" id="IPR045570">
    <property type="entry name" value="Metalloprtase-TldD/E_cen_dom"/>
</dbReference>
<feature type="domain" description="Metalloprotease TldD/E central" evidence="7">
    <location>
        <begin position="142"/>
        <end position="248"/>
    </location>
</feature>
<evidence type="ECO:0000313" key="9">
    <source>
        <dbReference type="Proteomes" id="UP000217343"/>
    </source>
</evidence>
<evidence type="ECO:0000313" key="8">
    <source>
        <dbReference type="EMBL" id="ATB46872.1"/>
    </source>
</evidence>
<dbReference type="SUPFAM" id="SSF111283">
    <property type="entry name" value="Putative modulator of DNA gyrase, PmbA/TldD"/>
    <property type="match status" value="1"/>
</dbReference>